<proteinExistence type="predicted"/>
<dbReference type="GO" id="GO:0006006">
    <property type="term" value="P:glucose metabolic process"/>
    <property type="evidence" value="ECO:0007669"/>
    <property type="project" value="TreeGrafter"/>
</dbReference>
<dbReference type="PANTHER" id="PTHR10091">
    <property type="entry name" value="ALDOSE-1-EPIMERASE"/>
    <property type="match status" value="1"/>
</dbReference>
<accession>A0A4V6A0D0</accession>
<dbReference type="GO" id="GO:0030246">
    <property type="term" value="F:carbohydrate binding"/>
    <property type="evidence" value="ECO:0007669"/>
    <property type="project" value="InterPro"/>
</dbReference>
<reference evidence="1" key="1">
    <citation type="submission" date="2018-10" db="EMBL/GenBank/DDBJ databases">
        <title>Population genomic analysis revealed the cold adaptation of white poplar.</title>
        <authorList>
            <person name="Liu Y.-J."/>
        </authorList>
    </citation>
    <scope>NUCLEOTIDE SEQUENCE [LARGE SCALE GENOMIC DNA]</scope>
    <source>
        <strain evidence="1">PAL-ZL1</strain>
    </source>
</reference>
<dbReference type="InterPro" id="IPR008183">
    <property type="entry name" value="Aldose_1/G6P_1-epimerase"/>
</dbReference>
<sequence length="120" mass="13121">MADQKPQIFELNNGTMQVKITNLGCTITSLSLPDKNGNLADVVLGFDSVEPYLNRVAPYFGAIVGRVANRIKDGKFTLNGVDYTLPVNRPPNSLHGMLVIPNYCELFDAVLISHVCQSVI</sequence>
<gene>
    <name evidence="1" type="ORF">D5086_0000304290</name>
</gene>
<dbReference type="Gene3D" id="2.70.98.10">
    <property type="match status" value="1"/>
</dbReference>
<dbReference type="InterPro" id="IPR011013">
    <property type="entry name" value="Gal_mutarotase_sf_dom"/>
</dbReference>
<name>A0A4V6A0D0_POPAL</name>
<dbReference type="Pfam" id="PF01263">
    <property type="entry name" value="Aldose_epim"/>
    <property type="match status" value="1"/>
</dbReference>
<dbReference type="EMBL" id="RCHU01001193">
    <property type="protein sequence ID" value="TKR71005.1"/>
    <property type="molecule type" value="Genomic_DNA"/>
</dbReference>
<dbReference type="GO" id="GO:0004034">
    <property type="term" value="F:aldose 1-epimerase activity"/>
    <property type="evidence" value="ECO:0007669"/>
    <property type="project" value="TreeGrafter"/>
</dbReference>
<evidence type="ECO:0000313" key="1">
    <source>
        <dbReference type="EMBL" id="TKR71005.1"/>
    </source>
</evidence>
<dbReference type="PANTHER" id="PTHR10091:SF49">
    <property type="entry name" value="ALDOSE 1-EPIMERASE"/>
    <property type="match status" value="1"/>
</dbReference>
<dbReference type="GO" id="GO:0033499">
    <property type="term" value="P:galactose catabolic process via UDP-galactose, Leloir pathway"/>
    <property type="evidence" value="ECO:0007669"/>
    <property type="project" value="TreeGrafter"/>
</dbReference>
<dbReference type="AlphaFoldDB" id="A0A4V6A0D0"/>
<dbReference type="SUPFAM" id="SSF74650">
    <property type="entry name" value="Galactose mutarotase-like"/>
    <property type="match status" value="1"/>
</dbReference>
<organism evidence="1">
    <name type="scientific">Populus alba</name>
    <name type="common">White poplar</name>
    <dbReference type="NCBI Taxonomy" id="43335"/>
    <lineage>
        <taxon>Eukaryota</taxon>
        <taxon>Viridiplantae</taxon>
        <taxon>Streptophyta</taxon>
        <taxon>Embryophyta</taxon>
        <taxon>Tracheophyta</taxon>
        <taxon>Spermatophyta</taxon>
        <taxon>Magnoliopsida</taxon>
        <taxon>eudicotyledons</taxon>
        <taxon>Gunneridae</taxon>
        <taxon>Pentapetalae</taxon>
        <taxon>rosids</taxon>
        <taxon>fabids</taxon>
        <taxon>Malpighiales</taxon>
        <taxon>Salicaceae</taxon>
        <taxon>Saliceae</taxon>
        <taxon>Populus</taxon>
    </lineage>
</organism>
<dbReference type="STRING" id="43335.A0A4V6A0D0"/>
<comment type="caution">
    <text evidence="1">The sequence shown here is derived from an EMBL/GenBank/DDBJ whole genome shotgun (WGS) entry which is preliminary data.</text>
</comment>
<dbReference type="InterPro" id="IPR014718">
    <property type="entry name" value="GH-type_carb-bd"/>
</dbReference>
<protein>
    <submittedName>
        <fullName evidence="1">Aldose 1-epimerase-like</fullName>
    </submittedName>
</protein>